<dbReference type="GeneID" id="89509047"/>
<evidence type="ECO:0000313" key="1">
    <source>
        <dbReference type="EMBL" id="SHH09434.1"/>
    </source>
</evidence>
<dbReference type="Proteomes" id="UP000184278">
    <property type="component" value="Unassembled WGS sequence"/>
</dbReference>
<dbReference type="AlphaFoldDB" id="A0A1M5Q5L9"/>
<accession>A0A1M5Q5L9</accession>
<sequence>MMEQQVREWIINSILKYNCIKIEEGISLLDPRNGLLPRDLLRLFFEIQEEFDVDFDEKDIITRRFDYIDNMVNSVLDKKV</sequence>
<evidence type="ECO:0000313" key="2">
    <source>
        <dbReference type="Proteomes" id="UP000184278"/>
    </source>
</evidence>
<gene>
    <name evidence="1" type="ORF">SAMN02745229_00207</name>
</gene>
<protein>
    <recommendedName>
        <fullName evidence="3">Acyl carrier protein</fullName>
    </recommendedName>
</protein>
<keyword evidence="2" id="KW-1185">Reference proteome</keyword>
<evidence type="ECO:0008006" key="3">
    <source>
        <dbReference type="Google" id="ProtNLM"/>
    </source>
</evidence>
<proteinExistence type="predicted"/>
<dbReference type="Gene3D" id="1.10.1200.10">
    <property type="entry name" value="ACP-like"/>
    <property type="match status" value="1"/>
</dbReference>
<dbReference type="STRING" id="1121131.SAMN02745229_00207"/>
<organism evidence="1 2">
    <name type="scientific">Butyrivibrio fibrisolvens DSM 3071</name>
    <dbReference type="NCBI Taxonomy" id="1121131"/>
    <lineage>
        <taxon>Bacteria</taxon>
        <taxon>Bacillati</taxon>
        <taxon>Bacillota</taxon>
        <taxon>Clostridia</taxon>
        <taxon>Lachnospirales</taxon>
        <taxon>Lachnospiraceae</taxon>
        <taxon>Butyrivibrio</taxon>
    </lineage>
</organism>
<name>A0A1M5Q5L9_BUTFI</name>
<dbReference type="EMBL" id="FQXK01000003">
    <property type="protein sequence ID" value="SHH09434.1"/>
    <property type="molecule type" value="Genomic_DNA"/>
</dbReference>
<reference evidence="2" key="1">
    <citation type="submission" date="2016-11" db="EMBL/GenBank/DDBJ databases">
        <authorList>
            <person name="Varghese N."/>
            <person name="Submissions S."/>
        </authorList>
    </citation>
    <scope>NUCLEOTIDE SEQUENCE [LARGE SCALE GENOMIC DNA]</scope>
    <source>
        <strain evidence="2">DSM 3071</strain>
    </source>
</reference>
<dbReference type="OrthoDB" id="2066579at2"/>
<dbReference type="RefSeq" id="WP_073384781.1">
    <property type="nucleotide sequence ID" value="NZ_FQXK01000003.1"/>
</dbReference>
<dbReference type="InterPro" id="IPR036736">
    <property type="entry name" value="ACP-like_sf"/>
</dbReference>